<feature type="non-terminal residue" evidence="2">
    <location>
        <position position="81"/>
    </location>
</feature>
<keyword evidence="3" id="KW-1185">Reference proteome</keyword>
<reference evidence="2" key="1">
    <citation type="submission" date="2023-10" db="EMBL/GenBank/DDBJ databases">
        <title>Genome assembly of Pristionchus species.</title>
        <authorList>
            <person name="Yoshida K."/>
            <person name="Sommer R.J."/>
        </authorList>
    </citation>
    <scope>NUCLEOTIDE SEQUENCE</scope>
    <source>
        <strain evidence="2">RS5133</strain>
    </source>
</reference>
<keyword evidence="1" id="KW-0812">Transmembrane</keyword>
<evidence type="ECO:0000313" key="2">
    <source>
        <dbReference type="EMBL" id="GMT30928.1"/>
    </source>
</evidence>
<feature type="non-terminal residue" evidence="2">
    <location>
        <position position="1"/>
    </location>
</feature>
<evidence type="ECO:0008006" key="4">
    <source>
        <dbReference type="Google" id="ProtNLM"/>
    </source>
</evidence>
<keyword evidence="1" id="KW-1133">Transmembrane helix</keyword>
<accession>A0AAV5WKV1</accession>
<dbReference type="AlphaFoldDB" id="A0AAV5WKV1"/>
<dbReference type="Proteomes" id="UP001432322">
    <property type="component" value="Unassembled WGS sequence"/>
</dbReference>
<protein>
    <recommendedName>
        <fullName evidence="4">MFS transporter</fullName>
    </recommendedName>
</protein>
<sequence>GFSGVGSVGQFMQINLTSAQHRTSAFALMSLVTVIVGIPSSQIVGLLSDSFRSDDPSPLARFYALRNALLCMWTATVASLI</sequence>
<evidence type="ECO:0000256" key="1">
    <source>
        <dbReference type="SAM" id="Phobius"/>
    </source>
</evidence>
<keyword evidence="1" id="KW-0472">Membrane</keyword>
<evidence type="ECO:0000313" key="3">
    <source>
        <dbReference type="Proteomes" id="UP001432322"/>
    </source>
</evidence>
<comment type="caution">
    <text evidence="2">The sequence shown here is derived from an EMBL/GenBank/DDBJ whole genome shotgun (WGS) entry which is preliminary data.</text>
</comment>
<gene>
    <name evidence="2" type="ORF">PFISCL1PPCAC_22225</name>
</gene>
<name>A0AAV5WKV1_9BILA</name>
<proteinExistence type="predicted"/>
<dbReference type="EMBL" id="BTSY01000005">
    <property type="protein sequence ID" value="GMT30928.1"/>
    <property type="molecule type" value="Genomic_DNA"/>
</dbReference>
<feature type="transmembrane region" description="Helical" evidence="1">
    <location>
        <begin position="25"/>
        <end position="47"/>
    </location>
</feature>
<organism evidence="2 3">
    <name type="scientific">Pristionchus fissidentatus</name>
    <dbReference type="NCBI Taxonomy" id="1538716"/>
    <lineage>
        <taxon>Eukaryota</taxon>
        <taxon>Metazoa</taxon>
        <taxon>Ecdysozoa</taxon>
        <taxon>Nematoda</taxon>
        <taxon>Chromadorea</taxon>
        <taxon>Rhabditida</taxon>
        <taxon>Rhabditina</taxon>
        <taxon>Diplogasteromorpha</taxon>
        <taxon>Diplogasteroidea</taxon>
        <taxon>Neodiplogasteridae</taxon>
        <taxon>Pristionchus</taxon>
    </lineage>
</organism>